<evidence type="ECO:0000259" key="11">
    <source>
        <dbReference type="Pfam" id="PF12241"/>
    </source>
</evidence>
<dbReference type="Pfam" id="PF12241">
    <property type="entry name" value="Enoyl_reductase"/>
    <property type="match status" value="1"/>
</dbReference>
<evidence type="ECO:0000259" key="12">
    <source>
        <dbReference type="Pfam" id="PF12242"/>
    </source>
</evidence>
<feature type="binding site" evidence="9">
    <location>
        <begin position="138"/>
        <end position="139"/>
    </location>
    <ligand>
        <name>NAD(+)</name>
        <dbReference type="ChEBI" id="CHEBI:57540"/>
    </ligand>
</feature>
<evidence type="ECO:0000256" key="2">
    <source>
        <dbReference type="ARBA" id="ARBA00022516"/>
    </source>
</evidence>
<evidence type="ECO:0000256" key="5">
    <source>
        <dbReference type="ARBA" id="ARBA00023027"/>
    </source>
</evidence>
<keyword evidence="5 9" id="KW-0520">NAD</keyword>
<dbReference type="InterPro" id="IPR050048">
    <property type="entry name" value="FabV-like_NADH_b"/>
</dbReference>
<comment type="pathway">
    <text evidence="9">Lipid metabolism; fatty acid biosynthesis.</text>
</comment>
<reference evidence="13 14" key="1">
    <citation type="journal article" date="2018" name="Int. J. Syst. Evol. Microbiol.">
        <title>Zhouia spongiae sp. nov., isolated from a marine sponge.</title>
        <authorList>
            <person name="Zhuang L."/>
            <person name="Lin B."/>
            <person name="Qin F."/>
            <person name="Luo L."/>
        </authorList>
    </citation>
    <scope>NUCLEOTIDE SEQUENCE [LARGE SCALE GENOMIC DNA]</scope>
    <source>
        <strain evidence="13 14">HN-Y44</strain>
    </source>
</reference>
<comment type="subunit">
    <text evidence="1 9">Monomer.</text>
</comment>
<dbReference type="NCBIfam" id="NF010177">
    <property type="entry name" value="PRK13656.1"/>
    <property type="match status" value="1"/>
</dbReference>
<sequence length="397" mass="43815">MIIEPRMRGFICLTSHPVGCEKNVLNQIEYTRNQGAIAGPKKVLVIGASTGFGLASRITSAFGANASTVGVFFEKPPSKGKTATPGWYNSAAFQKEALKSGIYAKSINGDAFSDEIKQKTIALIKKDLGKVDLVIYSLASPVRTNPKTGVTHRSVLKPIGQTFSNKTVDFHTGIVSNVTIEPCSETDIENTVEVMGGEDWKMWMESLMEADALSDGAMTLAYSYIGPQVTEAVYRKGTIGKAKDHLEATAFEIADMLKHINGNAFVSVNKALVTQASSAIPVIPLYISLLYKTMKEKEIHEGCIEQINRLFRERLYTTSREIPLDEAGRIRIDDWEMREDVQNKITELWEQADTSTLSDIGDLNGYKSDFLNLFGFGLEGVDYLEDTDENIQIDELV</sequence>
<comment type="catalytic activity">
    <reaction evidence="8">
        <text>a 2,3-saturated acyl-CoA + NAD(+) = a (2E)-enoyl-CoA + NADH + H(+)</text>
        <dbReference type="Rhea" id="RHEA:18177"/>
        <dbReference type="ChEBI" id="CHEBI:15378"/>
        <dbReference type="ChEBI" id="CHEBI:57540"/>
        <dbReference type="ChEBI" id="CHEBI:57945"/>
        <dbReference type="ChEBI" id="CHEBI:58856"/>
        <dbReference type="ChEBI" id="CHEBI:65111"/>
        <dbReference type="EC" id="1.3.1.44"/>
    </reaction>
</comment>
<feature type="domain" description="Trans-2-enoyl-CoA reductase-like NAD(P)H binding" evidence="12">
    <location>
        <begin position="2"/>
        <end position="78"/>
    </location>
</feature>
<evidence type="ECO:0000256" key="9">
    <source>
        <dbReference type="HAMAP-Rule" id="MF_01838"/>
    </source>
</evidence>
<dbReference type="NCBIfam" id="NF043048">
    <property type="entry name" value="EnoyACPredFabV"/>
    <property type="match status" value="1"/>
</dbReference>
<evidence type="ECO:0000256" key="7">
    <source>
        <dbReference type="ARBA" id="ARBA00023160"/>
    </source>
</evidence>
<feature type="binding site" evidence="9">
    <location>
        <begin position="47"/>
        <end position="52"/>
    </location>
    <ligand>
        <name>NAD(+)</name>
        <dbReference type="ChEBI" id="CHEBI:57540"/>
    </ligand>
</feature>
<feature type="binding site" evidence="9">
    <location>
        <begin position="73"/>
        <end position="74"/>
    </location>
    <ligand>
        <name>NAD(+)</name>
        <dbReference type="ChEBI" id="CHEBI:57540"/>
    </ligand>
</feature>
<dbReference type="Pfam" id="PF12242">
    <property type="entry name" value="Eno-Rase_NADH_b"/>
    <property type="match status" value="1"/>
</dbReference>
<feature type="domain" description="Enoyl reductase FAD binding" evidence="10">
    <location>
        <begin position="324"/>
        <end position="386"/>
    </location>
</feature>
<protein>
    <recommendedName>
        <fullName evidence="9">Enoyl-[acyl-carrier-protein] reductase [NADH]</fullName>
        <shortName evidence="9">ENR</shortName>
        <ecNumber evidence="9">1.3.1.9</ecNumber>
    </recommendedName>
</protein>
<dbReference type="InterPro" id="IPR024910">
    <property type="entry name" value="Enoyl-CoA_Rdtase_cat_dom"/>
</dbReference>
<comment type="catalytic activity">
    <reaction evidence="9">
        <text>a 2,3-saturated acyl-[ACP] + NAD(+) = a (2E)-enoyl-[ACP] + NADH + H(+)</text>
        <dbReference type="Rhea" id="RHEA:10240"/>
        <dbReference type="Rhea" id="RHEA-COMP:9925"/>
        <dbReference type="Rhea" id="RHEA-COMP:9926"/>
        <dbReference type="ChEBI" id="CHEBI:15378"/>
        <dbReference type="ChEBI" id="CHEBI:57540"/>
        <dbReference type="ChEBI" id="CHEBI:57945"/>
        <dbReference type="ChEBI" id="CHEBI:78784"/>
        <dbReference type="ChEBI" id="CHEBI:78785"/>
        <dbReference type="EC" id="1.3.1.9"/>
    </reaction>
</comment>
<evidence type="ECO:0000256" key="3">
    <source>
        <dbReference type="ARBA" id="ARBA00022832"/>
    </source>
</evidence>
<feature type="binding site" evidence="9">
    <location>
        <position position="224"/>
    </location>
    <ligand>
        <name>substrate</name>
    </ligand>
</feature>
<evidence type="ECO:0000259" key="10">
    <source>
        <dbReference type="Pfam" id="PF07055"/>
    </source>
</evidence>
<feature type="binding site" evidence="9">
    <location>
        <begin position="110"/>
        <end position="111"/>
    </location>
    <ligand>
        <name>NAD(+)</name>
        <dbReference type="ChEBI" id="CHEBI:57540"/>
    </ligand>
</feature>
<dbReference type="Proteomes" id="UP000829476">
    <property type="component" value="Chromosome"/>
</dbReference>
<evidence type="ECO:0000256" key="4">
    <source>
        <dbReference type="ARBA" id="ARBA00023002"/>
    </source>
</evidence>
<dbReference type="RefSeq" id="WP_242937788.1">
    <property type="nucleotide sequence ID" value="NZ_CP094326.1"/>
</dbReference>
<dbReference type="PANTHER" id="PTHR37480">
    <property type="entry name" value="ENOYL-[ACYL-CARRIER-PROTEIN] REDUCTASE [NADH]"/>
    <property type="match status" value="1"/>
</dbReference>
<dbReference type="HAMAP" id="MF_01838">
    <property type="entry name" value="FabV_reductase"/>
    <property type="match status" value="1"/>
</dbReference>
<gene>
    <name evidence="9" type="primary">fabV</name>
    <name evidence="13" type="ORF">MQE36_03510</name>
</gene>
<comment type="function">
    <text evidence="9">Involved in the final reduction of the elongation cycle of fatty acid synthesis (FAS II). Catalyzes the reduction of a carbon-carbon double bond in an enoyl moiety that is covalently linked to an acyl carrier protein (ACP).</text>
</comment>
<keyword evidence="6 9" id="KW-0443">Lipid metabolism</keyword>
<evidence type="ECO:0000256" key="1">
    <source>
        <dbReference type="ARBA" id="ARBA00011245"/>
    </source>
</evidence>
<name>A0ABY3YP68_9FLAO</name>
<evidence type="ECO:0000313" key="13">
    <source>
        <dbReference type="EMBL" id="UNY99415.1"/>
    </source>
</evidence>
<dbReference type="PANTHER" id="PTHR37480:SF1">
    <property type="entry name" value="ENOYL-[ACYL-CARRIER-PROTEIN] REDUCTASE [NADH]"/>
    <property type="match status" value="1"/>
</dbReference>
<dbReference type="InterPro" id="IPR024906">
    <property type="entry name" value="Eno_Rdtase_FAD-bd_dom"/>
</dbReference>
<keyword evidence="14" id="KW-1185">Reference proteome</keyword>
<feature type="site" description="Plays an important role in discriminating NADH against NADPH" evidence="9">
    <location>
        <position position="74"/>
    </location>
</feature>
<evidence type="ECO:0000256" key="8">
    <source>
        <dbReference type="ARBA" id="ARBA00048302"/>
    </source>
</evidence>
<accession>A0ABY3YP68</accession>
<organism evidence="13 14">
    <name type="scientific">Zhouia spongiae</name>
    <dbReference type="NCBI Taxonomy" id="2202721"/>
    <lineage>
        <taxon>Bacteria</taxon>
        <taxon>Pseudomonadati</taxon>
        <taxon>Bacteroidota</taxon>
        <taxon>Flavobacteriia</taxon>
        <taxon>Flavobacteriales</taxon>
        <taxon>Flavobacteriaceae</taxon>
        <taxon>Zhouia</taxon>
    </lineage>
</organism>
<evidence type="ECO:0000313" key="14">
    <source>
        <dbReference type="Proteomes" id="UP000829476"/>
    </source>
</evidence>
<keyword evidence="7 9" id="KW-0275">Fatty acid biosynthesis</keyword>
<feature type="domain" description="Trans-2-enoyl-CoA reductase catalytic" evidence="11">
    <location>
        <begin position="81"/>
        <end position="316"/>
    </location>
</feature>
<keyword evidence="3 9" id="KW-0276">Fatty acid metabolism</keyword>
<dbReference type="EMBL" id="CP094326">
    <property type="protein sequence ID" value="UNY99415.1"/>
    <property type="molecule type" value="Genomic_DNA"/>
</dbReference>
<feature type="binding site" evidence="9">
    <location>
        <begin position="272"/>
        <end position="274"/>
    </location>
    <ligand>
        <name>NAD(+)</name>
        <dbReference type="ChEBI" id="CHEBI:57540"/>
    </ligand>
</feature>
<comment type="similarity">
    <text evidence="9">Belongs to the TER reductase family.</text>
</comment>
<keyword evidence="2 9" id="KW-0444">Lipid biosynthesis</keyword>
<feature type="binding site" evidence="9">
    <location>
        <position position="243"/>
    </location>
    <ligand>
        <name>NAD(+)</name>
        <dbReference type="ChEBI" id="CHEBI:57540"/>
    </ligand>
</feature>
<dbReference type="InterPro" id="IPR010758">
    <property type="entry name" value="Trans-2-enoyl-CoA_reductase"/>
</dbReference>
<dbReference type="EC" id="1.3.1.9" evidence="9"/>
<proteinExistence type="inferred from homology"/>
<feature type="active site" description="Proton donor" evidence="9">
    <location>
        <position position="234"/>
    </location>
</feature>
<evidence type="ECO:0000256" key="6">
    <source>
        <dbReference type="ARBA" id="ARBA00023098"/>
    </source>
</evidence>
<dbReference type="Pfam" id="PF07055">
    <property type="entry name" value="Eno-Rase_FAD_bd"/>
    <property type="match status" value="1"/>
</dbReference>
<dbReference type="Gene3D" id="3.40.50.720">
    <property type="entry name" value="NAD(P)-binding Rossmann-like Domain"/>
    <property type="match status" value="1"/>
</dbReference>
<keyword evidence="4 9" id="KW-0560">Oxidoreductase</keyword>